<dbReference type="RefSeq" id="WP_030429769.1">
    <property type="nucleotide sequence ID" value="NZ_JOEF01000008.1"/>
</dbReference>
<keyword evidence="3" id="KW-0804">Transcription</keyword>
<dbReference type="InterPro" id="IPR003033">
    <property type="entry name" value="SCP2_sterol-bd_dom"/>
</dbReference>
<dbReference type="Proteomes" id="UP000183376">
    <property type="component" value="Chromosome I"/>
</dbReference>
<dbReference type="Pfam" id="PF01638">
    <property type="entry name" value="HxlR"/>
    <property type="match status" value="1"/>
</dbReference>
<evidence type="ECO:0000313" key="6">
    <source>
        <dbReference type="Proteomes" id="UP000183376"/>
    </source>
</evidence>
<name>A0A1G9WKK7_ALLAB</name>
<evidence type="ECO:0000256" key="1">
    <source>
        <dbReference type="ARBA" id="ARBA00023015"/>
    </source>
</evidence>
<proteinExistence type="predicted"/>
<gene>
    <name evidence="5" type="ORF">SAMN04489726_3651</name>
</gene>
<dbReference type="OrthoDB" id="9792527at2"/>
<keyword evidence="6" id="KW-1185">Reference proteome</keyword>
<organism evidence="5 6">
    <name type="scientific">Allokutzneria albata</name>
    <name type="common">Kibdelosporangium albatum</name>
    <dbReference type="NCBI Taxonomy" id="211114"/>
    <lineage>
        <taxon>Bacteria</taxon>
        <taxon>Bacillati</taxon>
        <taxon>Actinomycetota</taxon>
        <taxon>Actinomycetes</taxon>
        <taxon>Pseudonocardiales</taxon>
        <taxon>Pseudonocardiaceae</taxon>
        <taxon>Allokutzneria</taxon>
    </lineage>
</organism>
<dbReference type="eggNOG" id="COG1733">
    <property type="taxonomic scope" value="Bacteria"/>
</dbReference>
<dbReference type="InterPro" id="IPR036390">
    <property type="entry name" value="WH_DNA-bd_sf"/>
</dbReference>
<dbReference type="InterPro" id="IPR002577">
    <property type="entry name" value="HTH_HxlR"/>
</dbReference>
<dbReference type="PROSITE" id="PS51118">
    <property type="entry name" value="HTH_HXLR"/>
    <property type="match status" value="1"/>
</dbReference>
<dbReference type="SUPFAM" id="SSF55718">
    <property type="entry name" value="SCP-like"/>
    <property type="match status" value="1"/>
</dbReference>
<evidence type="ECO:0000256" key="3">
    <source>
        <dbReference type="ARBA" id="ARBA00023163"/>
    </source>
</evidence>
<reference evidence="5 6" key="1">
    <citation type="submission" date="2016-10" db="EMBL/GenBank/DDBJ databases">
        <authorList>
            <person name="de Groot N.N."/>
        </authorList>
    </citation>
    <scope>NUCLEOTIDE SEQUENCE [LARGE SCALE GENOMIC DNA]</scope>
    <source>
        <strain evidence="5 6">DSM 44149</strain>
    </source>
</reference>
<protein>
    <submittedName>
        <fullName evidence="5">DNA-binding transcriptional regulator, HxlR family</fullName>
    </submittedName>
</protein>
<dbReference type="PANTHER" id="PTHR33204:SF18">
    <property type="entry name" value="TRANSCRIPTIONAL REGULATORY PROTEIN"/>
    <property type="match status" value="1"/>
</dbReference>
<feature type="domain" description="HTH hxlR-type" evidence="4">
    <location>
        <begin position="8"/>
        <end position="99"/>
    </location>
</feature>
<keyword evidence="2 5" id="KW-0238">DNA-binding</keyword>
<evidence type="ECO:0000313" key="5">
    <source>
        <dbReference type="EMBL" id="SDM84696.1"/>
    </source>
</evidence>
<dbReference type="PANTHER" id="PTHR33204">
    <property type="entry name" value="TRANSCRIPTIONAL REGULATOR, MARR FAMILY"/>
    <property type="match status" value="1"/>
</dbReference>
<dbReference type="Pfam" id="PF02036">
    <property type="entry name" value="SCP2"/>
    <property type="match status" value="1"/>
</dbReference>
<dbReference type="AlphaFoldDB" id="A0A1G9WKK7"/>
<sequence>MRSYRQYCGLAAALDAVGERWTLLVVRELLIGPRRYGELLADLPGMGTNLLAERLKSLTRLGIVAKDDQVYSLTDRGRGLAGAVRELTQWGLAGLEEPDEGVVCRAHWTLGGLRAMADARRVPGLEESYEFHIDDEVFHLEVSGGVARAGRGPAERPAMTMTTDAKTFVRLGSGRYRARDARAEGRLTITGDPAAGRRCAAVLGLTGGES</sequence>
<accession>A0A1G9WKK7</accession>
<dbReference type="Gene3D" id="1.10.10.10">
    <property type="entry name" value="Winged helix-like DNA-binding domain superfamily/Winged helix DNA-binding domain"/>
    <property type="match status" value="1"/>
</dbReference>
<dbReference type="GO" id="GO:0003677">
    <property type="term" value="F:DNA binding"/>
    <property type="evidence" value="ECO:0007669"/>
    <property type="project" value="UniProtKB-KW"/>
</dbReference>
<keyword evidence="1" id="KW-0805">Transcription regulation</keyword>
<dbReference type="InterPro" id="IPR036388">
    <property type="entry name" value="WH-like_DNA-bd_sf"/>
</dbReference>
<dbReference type="SUPFAM" id="SSF46785">
    <property type="entry name" value="Winged helix' DNA-binding domain"/>
    <property type="match status" value="1"/>
</dbReference>
<dbReference type="EMBL" id="LT629701">
    <property type="protein sequence ID" value="SDM84696.1"/>
    <property type="molecule type" value="Genomic_DNA"/>
</dbReference>
<evidence type="ECO:0000256" key="2">
    <source>
        <dbReference type="ARBA" id="ARBA00023125"/>
    </source>
</evidence>
<dbReference type="InterPro" id="IPR036527">
    <property type="entry name" value="SCP2_sterol-bd_dom_sf"/>
</dbReference>
<dbReference type="STRING" id="211114.SAMN04489726_3651"/>
<evidence type="ECO:0000259" key="4">
    <source>
        <dbReference type="PROSITE" id="PS51118"/>
    </source>
</evidence>
<dbReference type="Gene3D" id="3.30.1050.10">
    <property type="entry name" value="SCP2 sterol-binding domain"/>
    <property type="match status" value="1"/>
</dbReference>